<name>A0A0A9DTR7_ARUDO</name>
<organism evidence="1">
    <name type="scientific">Arundo donax</name>
    <name type="common">Giant reed</name>
    <name type="synonym">Donax arundinaceus</name>
    <dbReference type="NCBI Taxonomy" id="35708"/>
    <lineage>
        <taxon>Eukaryota</taxon>
        <taxon>Viridiplantae</taxon>
        <taxon>Streptophyta</taxon>
        <taxon>Embryophyta</taxon>
        <taxon>Tracheophyta</taxon>
        <taxon>Spermatophyta</taxon>
        <taxon>Magnoliopsida</taxon>
        <taxon>Liliopsida</taxon>
        <taxon>Poales</taxon>
        <taxon>Poaceae</taxon>
        <taxon>PACMAD clade</taxon>
        <taxon>Arundinoideae</taxon>
        <taxon>Arundineae</taxon>
        <taxon>Arundo</taxon>
    </lineage>
</organism>
<reference evidence="1" key="2">
    <citation type="journal article" date="2015" name="Data Brief">
        <title>Shoot transcriptome of the giant reed, Arundo donax.</title>
        <authorList>
            <person name="Barrero R.A."/>
            <person name="Guerrero F.D."/>
            <person name="Moolhuijzen P."/>
            <person name="Goolsby J.A."/>
            <person name="Tidwell J."/>
            <person name="Bellgard S.E."/>
            <person name="Bellgard M.I."/>
        </authorList>
    </citation>
    <scope>NUCLEOTIDE SEQUENCE</scope>
    <source>
        <tissue evidence="1">Shoot tissue taken approximately 20 cm above the soil surface</tissue>
    </source>
</reference>
<sequence>MPNESGIQIIRSKPFGINVIDRLILKIKNIQSIHQWTMSIKHIIIINGTTFVLNNDLITINFLQT</sequence>
<reference evidence="1" key="1">
    <citation type="submission" date="2014-09" db="EMBL/GenBank/DDBJ databases">
        <authorList>
            <person name="Magalhaes I.L.F."/>
            <person name="Oliveira U."/>
            <person name="Santos F.R."/>
            <person name="Vidigal T.H.D.A."/>
            <person name="Brescovit A.D."/>
            <person name="Santos A.J."/>
        </authorList>
    </citation>
    <scope>NUCLEOTIDE SEQUENCE</scope>
    <source>
        <tissue evidence="1">Shoot tissue taken approximately 20 cm above the soil surface</tissue>
    </source>
</reference>
<dbReference type="EMBL" id="GBRH01206709">
    <property type="protein sequence ID" value="JAD91186.1"/>
    <property type="molecule type" value="Transcribed_RNA"/>
</dbReference>
<evidence type="ECO:0000313" key="1">
    <source>
        <dbReference type="EMBL" id="JAD91186.1"/>
    </source>
</evidence>
<protein>
    <submittedName>
        <fullName evidence="1">Uncharacterized protein</fullName>
    </submittedName>
</protein>
<accession>A0A0A9DTR7</accession>
<dbReference type="AlphaFoldDB" id="A0A0A9DTR7"/>
<proteinExistence type="predicted"/>